<dbReference type="SUPFAM" id="SSF51126">
    <property type="entry name" value="Pectin lyase-like"/>
    <property type="match status" value="1"/>
</dbReference>
<dbReference type="Pfam" id="PF00295">
    <property type="entry name" value="Glyco_hydro_28"/>
    <property type="match status" value="1"/>
</dbReference>
<dbReference type="AlphaFoldDB" id="A0A2Z6NVW9"/>
<dbReference type="InterPro" id="IPR012334">
    <property type="entry name" value="Pectin_lyas_fold"/>
</dbReference>
<keyword evidence="5 9" id="KW-0378">Hydrolase</keyword>
<dbReference type="SMART" id="SM00710">
    <property type="entry name" value="PbH1"/>
    <property type="match status" value="5"/>
</dbReference>
<evidence type="ECO:0000256" key="7">
    <source>
        <dbReference type="ARBA" id="ARBA00023316"/>
    </source>
</evidence>
<evidence type="ECO:0000256" key="9">
    <source>
        <dbReference type="RuleBase" id="RU361169"/>
    </source>
</evidence>
<gene>
    <name evidence="10" type="ORF">TSUD_267730</name>
</gene>
<comment type="similarity">
    <text evidence="2 9">Belongs to the glycosyl hydrolase 28 family.</text>
</comment>
<dbReference type="InterPro" id="IPR006626">
    <property type="entry name" value="PbH1"/>
</dbReference>
<dbReference type="InterPro" id="IPR011050">
    <property type="entry name" value="Pectin_lyase_fold/virulence"/>
</dbReference>
<dbReference type="GO" id="GO:0004650">
    <property type="term" value="F:polygalacturonase activity"/>
    <property type="evidence" value="ECO:0007669"/>
    <property type="project" value="InterPro"/>
</dbReference>
<reference evidence="11" key="1">
    <citation type="journal article" date="2017" name="Front. Plant Sci.">
        <title>Climate Clever Clovers: New Paradigm to Reduce the Environmental Footprint of Ruminants by Breeding Low Methanogenic Forages Utilizing Haplotype Variation.</title>
        <authorList>
            <person name="Kaur P."/>
            <person name="Appels R."/>
            <person name="Bayer P.E."/>
            <person name="Keeble-Gagnere G."/>
            <person name="Wang J."/>
            <person name="Hirakawa H."/>
            <person name="Shirasawa K."/>
            <person name="Vercoe P."/>
            <person name="Stefanova K."/>
            <person name="Durmic Z."/>
            <person name="Nichols P."/>
            <person name="Revell C."/>
            <person name="Isobe S.N."/>
            <person name="Edwards D."/>
            <person name="Erskine W."/>
        </authorList>
    </citation>
    <scope>NUCLEOTIDE SEQUENCE [LARGE SCALE GENOMIC DNA]</scope>
    <source>
        <strain evidence="11">cv. Daliak</strain>
    </source>
</reference>
<dbReference type="Gene3D" id="2.160.20.10">
    <property type="entry name" value="Single-stranded right-handed beta-helix, Pectin lyase-like"/>
    <property type="match status" value="1"/>
</dbReference>
<keyword evidence="6 9" id="KW-0326">Glycosidase</keyword>
<dbReference type="OrthoDB" id="187139at2759"/>
<evidence type="ECO:0008006" key="12">
    <source>
        <dbReference type="Google" id="ProtNLM"/>
    </source>
</evidence>
<evidence type="ECO:0000256" key="8">
    <source>
        <dbReference type="PROSITE-ProRule" id="PRU10052"/>
    </source>
</evidence>
<dbReference type="Proteomes" id="UP000242715">
    <property type="component" value="Unassembled WGS sequence"/>
</dbReference>
<evidence type="ECO:0000313" key="10">
    <source>
        <dbReference type="EMBL" id="GAU48348.1"/>
    </source>
</evidence>
<evidence type="ECO:0000256" key="4">
    <source>
        <dbReference type="ARBA" id="ARBA00022525"/>
    </source>
</evidence>
<dbReference type="EMBL" id="DF974409">
    <property type="protein sequence ID" value="GAU48348.1"/>
    <property type="molecule type" value="Genomic_DNA"/>
</dbReference>
<dbReference type="GO" id="GO:0005975">
    <property type="term" value="P:carbohydrate metabolic process"/>
    <property type="evidence" value="ECO:0007669"/>
    <property type="project" value="InterPro"/>
</dbReference>
<feature type="active site" evidence="8">
    <location>
        <position position="176"/>
    </location>
</feature>
<dbReference type="PANTHER" id="PTHR31375">
    <property type="match status" value="1"/>
</dbReference>
<evidence type="ECO:0000256" key="6">
    <source>
        <dbReference type="ARBA" id="ARBA00023295"/>
    </source>
</evidence>
<keyword evidence="3" id="KW-0134">Cell wall</keyword>
<organism evidence="10 11">
    <name type="scientific">Trifolium subterraneum</name>
    <name type="common">Subterranean clover</name>
    <dbReference type="NCBI Taxonomy" id="3900"/>
    <lineage>
        <taxon>Eukaryota</taxon>
        <taxon>Viridiplantae</taxon>
        <taxon>Streptophyta</taxon>
        <taxon>Embryophyta</taxon>
        <taxon>Tracheophyta</taxon>
        <taxon>Spermatophyta</taxon>
        <taxon>Magnoliopsida</taxon>
        <taxon>eudicotyledons</taxon>
        <taxon>Gunneridae</taxon>
        <taxon>Pentapetalae</taxon>
        <taxon>rosids</taxon>
        <taxon>fabids</taxon>
        <taxon>Fabales</taxon>
        <taxon>Fabaceae</taxon>
        <taxon>Papilionoideae</taxon>
        <taxon>50 kb inversion clade</taxon>
        <taxon>NPAAA clade</taxon>
        <taxon>Hologalegina</taxon>
        <taxon>IRL clade</taxon>
        <taxon>Trifolieae</taxon>
        <taxon>Trifolium</taxon>
    </lineage>
</organism>
<evidence type="ECO:0000313" key="11">
    <source>
        <dbReference type="Proteomes" id="UP000242715"/>
    </source>
</evidence>
<sequence>MLQPLLFHGPCKPTTITIELKGIIIAPRVVEDWNFRQNKNNTWIKFSRINGLVIIGGGKVDGQGSDWWTKYPKKSNENNKPTAVRFYNCHNLTLNNLTHIDSPRNHISIDDCKDTSVSNLNITAPKDSPNTDGIDIASSTNVLINNSTMETGDDCIAINNGSSFINISGIFCGPGHGISVGSLGKNKQYAAVEHIHVKNCTFNGTSNGARIKTFMGGSGYARNITYEDIIVVGVKHPVIIDQYYNPRYIDNIEQTVKVSDVTYLNIRGTSLGKNAIELNCDTTIGCTNIVLDNVNITRVDGGEAQTMCTKAQGKRSSCHPDVPCLSQNSSTIRY</sequence>
<evidence type="ECO:0000256" key="3">
    <source>
        <dbReference type="ARBA" id="ARBA00022512"/>
    </source>
</evidence>
<comment type="subcellular location">
    <subcellularLocation>
        <location evidence="1">Secreted</location>
        <location evidence="1">Cell wall</location>
    </subcellularLocation>
</comment>
<evidence type="ECO:0000256" key="5">
    <source>
        <dbReference type="ARBA" id="ARBA00022801"/>
    </source>
</evidence>
<evidence type="ECO:0000256" key="1">
    <source>
        <dbReference type="ARBA" id="ARBA00004191"/>
    </source>
</evidence>
<dbReference type="GO" id="GO:0071555">
    <property type="term" value="P:cell wall organization"/>
    <property type="evidence" value="ECO:0007669"/>
    <property type="project" value="UniProtKB-KW"/>
</dbReference>
<keyword evidence="7" id="KW-0961">Cell wall biogenesis/degradation</keyword>
<accession>A0A2Z6NVW9</accession>
<dbReference type="InterPro" id="IPR000743">
    <property type="entry name" value="Glyco_hydro_28"/>
</dbReference>
<keyword evidence="11" id="KW-1185">Reference proteome</keyword>
<dbReference type="PROSITE" id="PS00502">
    <property type="entry name" value="POLYGALACTURONASE"/>
    <property type="match status" value="1"/>
</dbReference>
<keyword evidence="4" id="KW-0964">Secreted</keyword>
<evidence type="ECO:0000256" key="2">
    <source>
        <dbReference type="ARBA" id="ARBA00008834"/>
    </source>
</evidence>
<protein>
    <recommendedName>
        <fullName evidence="12">Polygalacturonase</fullName>
    </recommendedName>
</protein>
<name>A0A2Z6NVW9_TRISU</name>
<proteinExistence type="inferred from homology"/>